<evidence type="ECO:0000256" key="1">
    <source>
        <dbReference type="SAM" id="Phobius"/>
    </source>
</evidence>
<sequence length="419" mass="46595">MSLSMILPEGAADAERRRRLRRMRSLAVALLVFAAVVYLVTLHGDGFWGYVNAGAEASMVGAIADWFAVTALFKHPLGLPIPHTALIPKRKDEFGRSLEDFVQENFLQEEIIRERLTVAQISARAAEWLRDPANAARVVEEGSSILTLALNRLRDSDVEALVSEVLLPRLLLEPISPIAGNLLAEILKDNAHHGLVDLALEEGHHWLVHNQETFTQVIGERAPWWAPDRLNELVTERLHLEAVRWLADIRADPDHRARKALDSLLEQLARDLLSMPRTQERAERLKTRLLEHPQFLASGMAVFDAMRQALRDALADDDGPLRARATAEVVRFGERLASDAALRARLDSWGADAAVFVVRRYGGELTAVITHTVERWDGKEAAQRIELHVGRDLQFIRINGTIVGGLVGVVIHAVTTAVG</sequence>
<dbReference type="OrthoDB" id="9769590at2"/>
<dbReference type="Pfam" id="PF04286">
    <property type="entry name" value="DUF445"/>
    <property type="match status" value="1"/>
</dbReference>
<dbReference type="InterPro" id="IPR007383">
    <property type="entry name" value="DUF445"/>
</dbReference>
<comment type="caution">
    <text evidence="2">The sequence shown here is derived from an EMBL/GenBank/DDBJ whole genome shotgun (WGS) entry which is preliminary data.</text>
</comment>
<dbReference type="PANTHER" id="PTHR38442:SF1">
    <property type="entry name" value="INNER MEMBRANE PROTEIN"/>
    <property type="match status" value="1"/>
</dbReference>
<dbReference type="Proteomes" id="UP000279994">
    <property type="component" value="Unassembled WGS sequence"/>
</dbReference>
<keyword evidence="1" id="KW-1133">Transmembrane helix</keyword>
<keyword evidence="1" id="KW-0812">Transmembrane</keyword>
<gene>
    <name evidence="2" type="ORF">EFL26_08525</name>
</gene>
<feature type="transmembrane region" description="Helical" evidence="1">
    <location>
        <begin position="26"/>
        <end position="44"/>
    </location>
</feature>
<keyword evidence="3" id="KW-1185">Reference proteome</keyword>
<evidence type="ECO:0000313" key="3">
    <source>
        <dbReference type="Proteomes" id="UP000279994"/>
    </source>
</evidence>
<proteinExistence type="predicted"/>
<keyword evidence="1" id="KW-0472">Membrane</keyword>
<dbReference type="RefSeq" id="WP_123222478.1">
    <property type="nucleotide sequence ID" value="NZ_RJSF01000030.1"/>
</dbReference>
<dbReference type="PANTHER" id="PTHR38442">
    <property type="entry name" value="INNER MEMBRANE PROTEIN-RELATED"/>
    <property type="match status" value="1"/>
</dbReference>
<name>A0A3N0GS39_9ACTN</name>
<accession>A0A3N0GS39</accession>
<organism evidence="2 3">
    <name type="scientific">Nocardioides pocheonensis</name>
    <dbReference type="NCBI Taxonomy" id="661485"/>
    <lineage>
        <taxon>Bacteria</taxon>
        <taxon>Bacillati</taxon>
        <taxon>Actinomycetota</taxon>
        <taxon>Actinomycetes</taxon>
        <taxon>Propionibacteriales</taxon>
        <taxon>Nocardioidaceae</taxon>
        <taxon>Nocardioides</taxon>
    </lineage>
</organism>
<protein>
    <submittedName>
        <fullName evidence="2">DUF445 domain-containing protein</fullName>
    </submittedName>
</protein>
<dbReference type="EMBL" id="RJSF01000030">
    <property type="protein sequence ID" value="RNM15239.1"/>
    <property type="molecule type" value="Genomic_DNA"/>
</dbReference>
<dbReference type="AlphaFoldDB" id="A0A3N0GS39"/>
<reference evidence="2 3" key="1">
    <citation type="submission" date="2018-11" db="EMBL/GenBank/DDBJ databases">
        <authorList>
            <person name="Li F."/>
        </authorList>
    </citation>
    <scope>NUCLEOTIDE SEQUENCE [LARGE SCALE GENOMIC DNA]</scope>
    <source>
        <strain evidence="2 3">Gsoil 818</strain>
    </source>
</reference>
<dbReference type="GO" id="GO:0005886">
    <property type="term" value="C:plasma membrane"/>
    <property type="evidence" value="ECO:0007669"/>
    <property type="project" value="TreeGrafter"/>
</dbReference>
<evidence type="ECO:0000313" key="2">
    <source>
        <dbReference type="EMBL" id="RNM15239.1"/>
    </source>
</evidence>